<feature type="transmembrane region" description="Helical" evidence="1">
    <location>
        <begin position="51"/>
        <end position="71"/>
    </location>
</feature>
<dbReference type="AlphaFoldDB" id="A0A0G1GLZ6"/>
<feature type="transmembrane region" description="Helical" evidence="1">
    <location>
        <begin position="6"/>
        <end position="30"/>
    </location>
</feature>
<organism evidence="2 3">
    <name type="scientific">Candidatus Gottesmanbacteria bacterium GW2011_GWB1_44_11c</name>
    <dbReference type="NCBI Taxonomy" id="1618447"/>
    <lineage>
        <taxon>Bacteria</taxon>
        <taxon>Candidatus Gottesmaniibacteriota</taxon>
    </lineage>
</organism>
<sequence>MDVWLIYLWSLIGPMAILLLLRLLAIGILLEEVFKGSLVIWLTKVDKRASVFMAMGIGLAYGFSELVLYSLNYWTAGMYSASLWRLLFTVPMHGVTTMFWFLGIKLRKVWLGALGALALHGLFNYLTGFPLLS</sequence>
<evidence type="ECO:0008006" key="4">
    <source>
        <dbReference type="Google" id="ProtNLM"/>
    </source>
</evidence>
<protein>
    <recommendedName>
        <fullName evidence="4">Protease PrsW</fullName>
    </recommendedName>
</protein>
<name>A0A0G1GLZ6_9BACT</name>
<accession>A0A0G1GLZ6</accession>
<proteinExistence type="predicted"/>
<reference evidence="2 3" key="1">
    <citation type="journal article" date="2015" name="Nature">
        <title>rRNA introns, odd ribosomes, and small enigmatic genomes across a large radiation of phyla.</title>
        <authorList>
            <person name="Brown C.T."/>
            <person name="Hug L.A."/>
            <person name="Thomas B.C."/>
            <person name="Sharon I."/>
            <person name="Castelle C.J."/>
            <person name="Singh A."/>
            <person name="Wilkins M.J."/>
            <person name="Williams K.H."/>
            <person name="Banfield J.F."/>
        </authorList>
    </citation>
    <scope>NUCLEOTIDE SEQUENCE [LARGE SCALE GENOMIC DNA]</scope>
</reference>
<evidence type="ECO:0000313" key="2">
    <source>
        <dbReference type="EMBL" id="KKT35393.1"/>
    </source>
</evidence>
<keyword evidence="1" id="KW-0812">Transmembrane</keyword>
<evidence type="ECO:0000313" key="3">
    <source>
        <dbReference type="Proteomes" id="UP000034617"/>
    </source>
</evidence>
<evidence type="ECO:0000256" key="1">
    <source>
        <dbReference type="SAM" id="Phobius"/>
    </source>
</evidence>
<keyword evidence="1" id="KW-1133">Transmembrane helix</keyword>
<gene>
    <name evidence="2" type="ORF">UW22_C0054G0010</name>
</gene>
<feature type="transmembrane region" description="Helical" evidence="1">
    <location>
        <begin position="83"/>
        <end position="102"/>
    </location>
</feature>
<comment type="caution">
    <text evidence="2">The sequence shown here is derived from an EMBL/GenBank/DDBJ whole genome shotgun (WGS) entry which is preliminary data.</text>
</comment>
<dbReference type="EMBL" id="LCHM01000054">
    <property type="protein sequence ID" value="KKT35393.1"/>
    <property type="molecule type" value="Genomic_DNA"/>
</dbReference>
<keyword evidence="1" id="KW-0472">Membrane</keyword>
<dbReference type="Proteomes" id="UP000034617">
    <property type="component" value="Unassembled WGS sequence"/>
</dbReference>
<feature type="transmembrane region" description="Helical" evidence="1">
    <location>
        <begin position="109"/>
        <end position="127"/>
    </location>
</feature>